<feature type="transmembrane region" description="Helical" evidence="1">
    <location>
        <begin position="119"/>
        <end position="140"/>
    </location>
</feature>
<comment type="caution">
    <text evidence="3">The sequence shown here is derived from an EMBL/GenBank/DDBJ whole genome shotgun (WGS) entry which is preliminary data.</text>
</comment>
<feature type="transmembrane region" description="Helical" evidence="1">
    <location>
        <begin position="259"/>
        <end position="278"/>
    </location>
</feature>
<accession>A0ABT3JSW4</accession>
<reference evidence="3 4" key="1">
    <citation type="submission" date="2022-10" db="EMBL/GenBank/DDBJ databases">
        <title>Xanthomonas sp. H13-6.</title>
        <authorList>
            <person name="Liu X."/>
            <person name="Deng Z."/>
            <person name="Jiang Y."/>
            <person name="Yu T."/>
            <person name="Ai J."/>
        </authorList>
    </citation>
    <scope>NUCLEOTIDE SEQUENCE [LARGE SCALE GENOMIC DNA]</scope>
    <source>
        <strain evidence="3 4">H13-6</strain>
    </source>
</reference>
<dbReference type="Pfam" id="PF07786">
    <property type="entry name" value="HGSNAT_cat"/>
    <property type="match status" value="1"/>
</dbReference>
<evidence type="ECO:0000259" key="2">
    <source>
        <dbReference type="Pfam" id="PF07786"/>
    </source>
</evidence>
<keyword evidence="1" id="KW-0812">Transmembrane</keyword>
<feature type="domain" description="Heparan-alpha-glucosaminide N-acetyltransferase catalytic" evidence="2">
    <location>
        <begin position="13"/>
        <end position="156"/>
    </location>
</feature>
<keyword evidence="1" id="KW-1133">Transmembrane helix</keyword>
<organism evidence="3 4">
    <name type="scientific">Xanthomonas chitinilytica</name>
    <dbReference type="NCBI Taxonomy" id="2989819"/>
    <lineage>
        <taxon>Bacteria</taxon>
        <taxon>Pseudomonadati</taxon>
        <taxon>Pseudomonadota</taxon>
        <taxon>Gammaproteobacteria</taxon>
        <taxon>Lysobacterales</taxon>
        <taxon>Lysobacteraceae</taxon>
        <taxon>Xanthomonas</taxon>
    </lineage>
</organism>
<dbReference type="PANTHER" id="PTHR31061">
    <property type="entry name" value="LD22376P"/>
    <property type="match status" value="1"/>
</dbReference>
<evidence type="ECO:0000313" key="3">
    <source>
        <dbReference type="EMBL" id="MCW4471601.1"/>
    </source>
</evidence>
<protein>
    <submittedName>
        <fullName evidence="3">DUF5009 domain-containing protein</fullName>
    </submittedName>
</protein>
<evidence type="ECO:0000313" key="4">
    <source>
        <dbReference type="Proteomes" id="UP001209922"/>
    </source>
</evidence>
<keyword evidence="4" id="KW-1185">Reference proteome</keyword>
<dbReference type="EMBL" id="JAPCHY010000002">
    <property type="protein sequence ID" value="MCW4471601.1"/>
    <property type="molecule type" value="Genomic_DNA"/>
</dbReference>
<feature type="transmembrane region" description="Helical" evidence="1">
    <location>
        <begin position="95"/>
        <end position="113"/>
    </location>
</feature>
<sequence length="363" mass="39843">MTASQSIRSTPTRYASVDALRGITVAAMLLVNNPGDWGHVYAPLLHADWHGCTPTDLIFPFFLVIVGVSIALGVVPRVEQGGDRLALTRTVLVRALRILGLGLLLHLLAWWWLDLPHYRPWGVLQRIGLCFAAVGIMAIWLRPRTQWLCLGLLLGSYSALLNGGGTLEPWHNLASRLDTALFGPLLYRYDPATGLGHDPEGLLSTMGALASTLLGLHAGALLRSGRPLRLLAAALALLLAGAIWSHWLPFNKNLWTPSYVLWSAGWALAVLWQAHLLIDRRGWPAWGRRFGVNAITAYAGSSAMVLAMMASGLWAWLYGNVFDAAIAPLAGAKAASLAFALAFVALWWLPMWWLDRRRIYLKI</sequence>
<dbReference type="Proteomes" id="UP001209922">
    <property type="component" value="Unassembled WGS sequence"/>
</dbReference>
<gene>
    <name evidence="3" type="ORF">OK345_03655</name>
</gene>
<dbReference type="RefSeq" id="WP_265126547.1">
    <property type="nucleotide sequence ID" value="NZ_JAPCHY010000002.1"/>
</dbReference>
<feature type="transmembrane region" description="Helical" evidence="1">
    <location>
        <begin position="147"/>
        <end position="167"/>
    </location>
</feature>
<feature type="transmembrane region" description="Helical" evidence="1">
    <location>
        <begin position="334"/>
        <end position="354"/>
    </location>
</feature>
<dbReference type="PANTHER" id="PTHR31061:SF24">
    <property type="entry name" value="LD22376P"/>
    <property type="match status" value="1"/>
</dbReference>
<dbReference type="InterPro" id="IPR012429">
    <property type="entry name" value="HGSNAT_cat"/>
</dbReference>
<name>A0ABT3JSW4_9XANT</name>
<evidence type="ECO:0000256" key="1">
    <source>
        <dbReference type="SAM" id="Phobius"/>
    </source>
</evidence>
<proteinExistence type="predicted"/>
<feature type="transmembrane region" description="Helical" evidence="1">
    <location>
        <begin position="201"/>
        <end position="221"/>
    </location>
</feature>
<feature type="transmembrane region" description="Helical" evidence="1">
    <location>
        <begin position="57"/>
        <end position="75"/>
    </location>
</feature>
<feature type="transmembrane region" description="Helical" evidence="1">
    <location>
        <begin position="228"/>
        <end position="247"/>
    </location>
</feature>
<keyword evidence="1" id="KW-0472">Membrane</keyword>
<feature type="transmembrane region" description="Helical" evidence="1">
    <location>
        <begin position="290"/>
        <end position="314"/>
    </location>
</feature>